<dbReference type="EMBL" id="CP138327">
    <property type="protein sequence ID" value="WXT99897.1"/>
    <property type="molecule type" value="Genomic_DNA"/>
</dbReference>
<sequence length="92" mass="11264">MMIFKLVFTKASNKEWRKLGYGIRQQLDKKLQQRLQNPRVPKDKLREYKNLYKIKLKKSGYRLIYEVKDQEIIILVLTIAKRENNQVYRNIH</sequence>
<dbReference type="GO" id="GO:0016787">
    <property type="term" value="F:hydrolase activity"/>
    <property type="evidence" value="ECO:0007669"/>
    <property type="project" value="UniProtKB-KW"/>
</dbReference>
<dbReference type="PANTHER" id="PTHR35601:SF1">
    <property type="entry name" value="TOXIN RELE"/>
    <property type="match status" value="1"/>
</dbReference>
<dbReference type="InterPro" id="IPR007712">
    <property type="entry name" value="RelE/ParE_toxin"/>
</dbReference>
<keyword evidence="3" id="KW-0378">Hydrolase</keyword>
<dbReference type="AlphaFoldDB" id="A0AAU6PFV8"/>
<evidence type="ECO:0000256" key="1">
    <source>
        <dbReference type="ARBA" id="ARBA00006226"/>
    </source>
</evidence>
<dbReference type="Pfam" id="PF05016">
    <property type="entry name" value="ParE_toxin"/>
    <property type="match status" value="1"/>
</dbReference>
<comment type="similarity">
    <text evidence="1">Belongs to the RelE toxin family.</text>
</comment>
<protein>
    <submittedName>
        <fullName evidence="3">mRNA interferase toxin RelE</fullName>
        <ecNumber evidence="3">3.1.-.-</ecNumber>
    </submittedName>
</protein>
<dbReference type="PANTHER" id="PTHR35601">
    <property type="entry name" value="TOXIN RELE"/>
    <property type="match status" value="1"/>
</dbReference>
<accession>A0AAU6PFV8</accession>
<organism evidence="3">
    <name type="scientific">Catillopecten margaritatus gill symbiont</name>
    <dbReference type="NCBI Taxonomy" id="3083288"/>
    <lineage>
        <taxon>Bacteria</taxon>
        <taxon>Pseudomonadati</taxon>
        <taxon>Pseudomonadota</taxon>
        <taxon>Gammaproteobacteria</taxon>
        <taxon>sulfur-oxidizing symbionts</taxon>
    </lineage>
</organism>
<dbReference type="EC" id="3.1.-.-" evidence="3"/>
<reference evidence="3" key="1">
    <citation type="submission" date="2023-10" db="EMBL/GenBank/DDBJ databases">
        <title>The first scallop-associated chemosynthetic bacterial symbiont.</title>
        <authorList>
            <person name="Lin Y.-T."/>
            <person name="Sun J."/>
            <person name="Ip J.C.-H."/>
            <person name="He X."/>
            <person name="Gao Z.-M."/>
            <person name="Perez M."/>
            <person name="Xu T."/>
            <person name="Qian P.-Y."/>
            <person name="Qiu J.-W."/>
        </authorList>
    </citation>
    <scope>NUCLEOTIDE SEQUENCE</scope>
    <source>
        <strain evidence="3">Gill1</strain>
    </source>
</reference>
<keyword evidence="2" id="KW-1277">Toxin-antitoxin system</keyword>
<dbReference type="Gene3D" id="3.30.2310.20">
    <property type="entry name" value="RelE-like"/>
    <property type="match status" value="1"/>
</dbReference>
<evidence type="ECO:0000256" key="2">
    <source>
        <dbReference type="ARBA" id="ARBA00022649"/>
    </source>
</evidence>
<name>A0AAU6PFV8_9GAMM</name>
<evidence type="ECO:0000313" key="3">
    <source>
        <dbReference type="EMBL" id="WXT99897.1"/>
    </source>
</evidence>
<dbReference type="SUPFAM" id="SSF143011">
    <property type="entry name" value="RelE-like"/>
    <property type="match status" value="1"/>
</dbReference>
<dbReference type="InterPro" id="IPR035093">
    <property type="entry name" value="RelE/ParE_toxin_dom_sf"/>
</dbReference>
<gene>
    <name evidence="3" type="primary">relE_1</name>
    <name evidence="3" type="ORF">Ctma_0603</name>
</gene>
<proteinExistence type="inferred from homology"/>